<name>Q0VQQ6_ALCBS</name>
<dbReference type="Pfam" id="PF00534">
    <property type="entry name" value="Glycos_transf_1"/>
    <property type="match status" value="1"/>
</dbReference>
<sequence>MDTKELRILFVVDAIKGRNGVGAYFQDLVSHLKNQVAQVELVQPCMHNPHPCQGASVPIPGDPTQRLFFPKVRELSALVWEMKPDVIVIPGPGIFSMIGYWIAKKWGIPVCVTFQTDYNRLVELYWGKRLARLAGGFLNWVNRTLFQGSETAATICESMIAQARAAGARNPQLVGTPLAQEFVNTPVVELDNTVQRVCYVGRLAAEKNIESFLVLASQRPDLQFEIAGDGPLRNKVENACREQNNLHFHGWCTREQVVSMLDRCQVLVLPSSVEAFGTVALEAMARERLVITTPACGINEWPALVSGLWVMKVGESLFDTVERLQSLSPVTRAFKARQARQAALAMNDDAIIQWTAVLAHCASLAPASSWALPSPTLALLRRLSSSYLRNAL</sequence>
<dbReference type="HOGENOM" id="CLU_717111_0_0_6"/>
<dbReference type="InterPro" id="IPR050194">
    <property type="entry name" value="Glycosyltransferase_grp1"/>
</dbReference>
<dbReference type="eggNOG" id="COG0438">
    <property type="taxonomic scope" value="Bacteria"/>
</dbReference>
<dbReference type="Proteomes" id="UP000008871">
    <property type="component" value="Chromosome"/>
</dbReference>
<keyword evidence="4" id="KW-1185">Reference proteome</keyword>
<dbReference type="Pfam" id="PF13579">
    <property type="entry name" value="Glyco_trans_4_4"/>
    <property type="match status" value="1"/>
</dbReference>
<accession>Q0VQQ6</accession>
<dbReference type="KEGG" id="abo:ABO_1044"/>
<evidence type="ECO:0000313" key="4">
    <source>
        <dbReference type="Proteomes" id="UP000008871"/>
    </source>
</evidence>
<dbReference type="PANTHER" id="PTHR45947">
    <property type="entry name" value="SULFOQUINOVOSYL TRANSFERASE SQD2"/>
    <property type="match status" value="1"/>
</dbReference>
<dbReference type="STRING" id="393595.ABO_1044"/>
<reference evidence="3 4" key="1">
    <citation type="journal article" date="2006" name="Nat. Biotechnol.">
        <title>Genome sequence of the ubiquitous hydrocarbon-degrading marine bacterium Alcanivorax borkumensis.</title>
        <authorList>
            <person name="Schneiker S."/>
            <person name="Martins dos Santos V.A.P."/>
            <person name="Bartels D."/>
            <person name="Bekel T."/>
            <person name="Brecht M."/>
            <person name="Buhrmester J."/>
            <person name="Chernikova T.N."/>
            <person name="Denaro R."/>
            <person name="Ferrer M."/>
            <person name="Gertler C."/>
            <person name="Goesmann A."/>
            <person name="Golyshina O.V."/>
            <person name="Kaminski F."/>
            <person name="Khachane A.N."/>
            <person name="Lang S."/>
            <person name="Linke B."/>
            <person name="McHardy A.C."/>
            <person name="Meyer F."/>
            <person name="Nechitaylo T."/>
            <person name="Puehler A."/>
            <person name="Regenhardt D."/>
            <person name="Rupp O."/>
            <person name="Sabirova J.S."/>
            <person name="Selbitschka W."/>
            <person name="Yakimov M.M."/>
            <person name="Timmis K.N."/>
            <person name="Vorhoelter F.-J."/>
            <person name="Weidner S."/>
            <person name="Kaiser O."/>
            <person name="Golyshin P.N."/>
        </authorList>
    </citation>
    <scope>NUCLEOTIDE SEQUENCE [LARGE SCALE GENOMIC DNA]</scope>
    <source>
        <strain evidence="4">ATCC 700651 / DSM 11573 / NCIMB 13689 / SK2</strain>
    </source>
</reference>
<feature type="domain" description="Glycosyltransferase subfamily 4-like N-terminal" evidence="2">
    <location>
        <begin position="19"/>
        <end position="174"/>
    </location>
</feature>
<dbReference type="GO" id="GO:0016757">
    <property type="term" value="F:glycosyltransferase activity"/>
    <property type="evidence" value="ECO:0007669"/>
    <property type="project" value="InterPro"/>
</dbReference>
<evidence type="ECO:0000313" key="3">
    <source>
        <dbReference type="EMBL" id="CAL16492.1"/>
    </source>
</evidence>
<feature type="domain" description="Glycosyl transferase family 1" evidence="1">
    <location>
        <begin position="191"/>
        <end position="300"/>
    </location>
</feature>
<dbReference type="EMBL" id="AM286690">
    <property type="protein sequence ID" value="CAL16492.1"/>
    <property type="molecule type" value="Genomic_DNA"/>
</dbReference>
<protein>
    <submittedName>
        <fullName evidence="3">Uncharacterized protein</fullName>
    </submittedName>
</protein>
<dbReference type="PANTHER" id="PTHR45947:SF3">
    <property type="entry name" value="SULFOQUINOVOSYL TRANSFERASE SQD2"/>
    <property type="match status" value="1"/>
</dbReference>
<dbReference type="OrthoDB" id="9802525at2"/>
<dbReference type="InterPro" id="IPR001296">
    <property type="entry name" value="Glyco_trans_1"/>
</dbReference>
<dbReference type="AlphaFoldDB" id="Q0VQQ6"/>
<gene>
    <name evidence="3" type="ordered locus">ABO_1044</name>
</gene>
<dbReference type="RefSeq" id="WP_011588328.1">
    <property type="nucleotide sequence ID" value="NC_008260.1"/>
</dbReference>
<organism evidence="3 4">
    <name type="scientific">Alcanivorax borkumensis (strain ATCC 700651 / DSM 11573 / NCIMB 13689 / SK2)</name>
    <dbReference type="NCBI Taxonomy" id="393595"/>
    <lineage>
        <taxon>Bacteria</taxon>
        <taxon>Pseudomonadati</taxon>
        <taxon>Pseudomonadota</taxon>
        <taxon>Gammaproteobacteria</taxon>
        <taxon>Oceanospirillales</taxon>
        <taxon>Alcanivoracaceae</taxon>
        <taxon>Alcanivorax</taxon>
    </lineage>
</organism>
<dbReference type="InterPro" id="IPR028098">
    <property type="entry name" value="Glyco_trans_4-like_N"/>
</dbReference>
<evidence type="ECO:0000259" key="1">
    <source>
        <dbReference type="Pfam" id="PF00534"/>
    </source>
</evidence>
<dbReference type="CAZy" id="GT4">
    <property type="family name" value="Glycosyltransferase Family 4"/>
</dbReference>
<evidence type="ECO:0000259" key="2">
    <source>
        <dbReference type="Pfam" id="PF13579"/>
    </source>
</evidence>
<dbReference type="SUPFAM" id="SSF53756">
    <property type="entry name" value="UDP-Glycosyltransferase/glycogen phosphorylase"/>
    <property type="match status" value="1"/>
</dbReference>
<dbReference type="Gene3D" id="3.40.50.2000">
    <property type="entry name" value="Glycogen Phosphorylase B"/>
    <property type="match status" value="2"/>
</dbReference>
<proteinExistence type="predicted"/>